<dbReference type="Pfam" id="PF18895">
    <property type="entry name" value="T4SS_pilin"/>
    <property type="match status" value="1"/>
</dbReference>
<reference evidence="3 4" key="1">
    <citation type="submission" date="2022-06" db="EMBL/GenBank/DDBJ databases">
        <title>Sequencing the genomes of 1000 actinobacteria strains.</title>
        <authorList>
            <person name="Klenk H.-P."/>
        </authorList>
    </citation>
    <scope>NUCLEOTIDE SEQUENCE [LARGE SCALE GENOMIC DNA]</scope>
    <source>
        <strain evidence="3 4">DSM 44170</strain>
    </source>
</reference>
<keyword evidence="4" id="KW-1185">Reference proteome</keyword>
<organism evidence="3 4">
    <name type="scientific">Nonomuraea roseoviolacea subsp. carminata</name>
    <dbReference type="NCBI Taxonomy" id="160689"/>
    <lineage>
        <taxon>Bacteria</taxon>
        <taxon>Bacillati</taxon>
        <taxon>Actinomycetota</taxon>
        <taxon>Actinomycetes</taxon>
        <taxon>Streptosporangiales</taxon>
        <taxon>Streptosporangiaceae</taxon>
        <taxon>Nonomuraea</taxon>
    </lineage>
</organism>
<comment type="caution">
    <text evidence="3">The sequence shown here is derived from an EMBL/GenBank/DDBJ whole genome shotgun (WGS) entry which is preliminary data.</text>
</comment>
<dbReference type="InterPro" id="IPR043993">
    <property type="entry name" value="T4SS_pilin"/>
</dbReference>
<evidence type="ECO:0000256" key="2">
    <source>
        <dbReference type="SAM" id="Phobius"/>
    </source>
</evidence>
<evidence type="ECO:0000256" key="1">
    <source>
        <dbReference type="SAM" id="MobiDB-lite"/>
    </source>
</evidence>
<evidence type="ECO:0000313" key="3">
    <source>
        <dbReference type="EMBL" id="MCP2343976.1"/>
    </source>
</evidence>
<dbReference type="RefSeq" id="WP_253764953.1">
    <property type="nucleotide sequence ID" value="NZ_BAAAVE010000001.1"/>
</dbReference>
<name>A0ABT1JQH5_9ACTN</name>
<accession>A0ABT1JQH5</accession>
<keyword evidence="2" id="KW-0812">Transmembrane</keyword>
<feature type="transmembrane region" description="Helical" evidence="2">
    <location>
        <begin position="261"/>
        <end position="280"/>
    </location>
</feature>
<sequence length="289" mass="30134">MSIDHHETTHPHGLTLDVAKRVFQLVACGLGGLAMNGRALGSELPRHHVLLIGLDTLVSSRAQANGTRHAVWRDLVTRARGEGARCLVGAVGASLSIPPRMCGIARLEKRAMAPSPTITSAAPQRGEAGTSKISARSRITSDPQPITTALKGGRGSPTGSARPHPSVRRRPRRRHLIRALWITAIAVLITGCAVSTVLAETSGSPPTARAAVPSDLNTVFGNLRNWLVGLLAALATLMLTIGGLRYLVAGGDPGEVQKAKAAFKAAALGYGLAVLAPLFVNVLKRVVGG</sequence>
<feature type="compositionally biased region" description="Polar residues" evidence="1">
    <location>
        <begin position="131"/>
        <end position="147"/>
    </location>
</feature>
<evidence type="ECO:0008006" key="5">
    <source>
        <dbReference type="Google" id="ProtNLM"/>
    </source>
</evidence>
<keyword evidence="2" id="KW-0472">Membrane</keyword>
<protein>
    <recommendedName>
        <fullName evidence="5">TrbC/VIRB2 family protein</fullName>
    </recommendedName>
</protein>
<gene>
    <name evidence="3" type="ORF">HD595_000098</name>
</gene>
<dbReference type="EMBL" id="JAMZEC010000001">
    <property type="protein sequence ID" value="MCP2343976.1"/>
    <property type="molecule type" value="Genomic_DNA"/>
</dbReference>
<feature type="transmembrane region" description="Helical" evidence="2">
    <location>
        <begin position="226"/>
        <end position="249"/>
    </location>
</feature>
<feature type="region of interest" description="Disordered" evidence="1">
    <location>
        <begin position="117"/>
        <end position="170"/>
    </location>
</feature>
<evidence type="ECO:0000313" key="4">
    <source>
        <dbReference type="Proteomes" id="UP001320766"/>
    </source>
</evidence>
<dbReference type="Proteomes" id="UP001320766">
    <property type="component" value="Unassembled WGS sequence"/>
</dbReference>
<proteinExistence type="predicted"/>
<feature type="transmembrane region" description="Helical" evidence="2">
    <location>
        <begin position="176"/>
        <end position="199"/>
    </location>
</feature>
<keyword evidence="2" id="KW-1133">Transmembrane helix</keyword>